<dbReference type="Gene3D" id="2.170.270.10">
    <property type="entry name" value="SET domain"/>
    <property type="match status" value="1"/>
</dbReference>
<dbReference type="STRING" id="870435.A0A0C3JTJ7"/>
<feature type="region of interest" description="Disordered" evidence="14">
    <location>
        <begin position="523"/>
        <end position="548"/>
    </location>
</feature>
<dbReference type="InterPro" id="IPR023392">
    <property type="entry name" value="Tom20_dom_sf"/>
</dbReference>
<dbReference type="Pfam" id="PF02064">
    <property type="entry name" value="MAS20"/>
    <property type="match status" value="1"/>
</dbReference>
<dbReference type="PANTHER" id="PTHR12430">
    <property type="entry name" value="MITOCHONDRIAL IMPORT RECEPTOR SUBUNIT TOM20"/>
    <property type="match status" value="1"/>
</dbReference>
<dbReference type="Gene3D" id="6.10.140.2220">
    <property type="match status" value="1"/>
</dbReference>
<feature type="region of interest" description="Disordered" evidence="14">
    <location>
        <begin position="409"/>
        <end position="430"/>
    </location>
</feature>
<dbReference type="EMBL" id="KN831947">
    <property type="protein sequence ID" value="KIO12468.1"/>
    <property type="molecule type" value="Genomic_DNA"/>
</dbReference>
<comment type="similarity">
    <text evidence="2">Belongs to the Tom20 family.</text>
</comment>
<dbReference type="Proteomes" id="UP000054217">
    <property type="component" value="Unassembled WGS sequence"/>
</dbReference>
<dbReference type="InterPro" id="IPR046341">
    <property type="entry name" value="SET_dom_sf"/>
</dbReference>
<dbReference type="GO" id="GO:0030150">
    <property type="term" value="P:protein import into mitochondrial matrix"/>
    <property type="evidence" value="ECO:0007669"/>
    <property type="project" value="TreeGrafter"/>
</dbReference>
<dbReference type="SUPFAM" id="SSF82199">
    <property type="entry name" value="SET domain"/>
    <property type="match status" value="1"/>
</dbReference>
<reference evidence="16 17" key="1">
    <citation type="submission" date="2014-04" db="EMBL/GenBank/DDBJ databases">
        <authorList>
            <consortium name="DOE Joint Genome Institute"/>
            <person name="Kuo A."/>
            <person name="Kohler A."/>
            <person name="Costa M.D."/>
            <person name="Nagy L.G."/>
            <person name="Floudas D."/>
            <person name="Copeland A."/>
            <person name="Barry K.W."/>
            <person name="Cichocki N."/>
            <person name="Veneault-Fourrey C."/>
            <person name="LaButti K."/>
            <person name="Lindquist E.A."/>
            <person name="Lipzen A."/>
            <person name="Lundell T."/>
            <person name="Morin E."/>
            <person name="Murat C."/>
            <person name="Sun H."/>
            <person name="Tunlid A."/>
            <person name="Henrissat B."/>
            <person name="Grigoriev I.V."/>
            <person name="Hibbett D.S."/>
            <person name="Martin F."/>
            <person name="Nordberg H.P."/>
            <person name="Cantor M.N."/>
            <person name="Hua S.X."/>
        </authorList>
    </citation>
    <scope>NUCLEOTIDE SEQUENCE [LARGE SCALE GENOMIC DNA]</scope>
    <source>
        <strain evidence="16 17">Marx 270</strain>
    </source>
</reference>
<accession>A0A0C3JTJ7</accession>
<dbReference type="Pfam" id="PF00856">
    <property type="entry name" value="SET"/>
    <property type="match status" value="1"/>
</dbReference>
<evidence type="ECO:0000256" key="13">
    <source>
        <dbReference type="ARBA" id="ARBA00080405"/>
    </source>
</evidence>
<feature type="compositionally biased region" description="Low complexity" evidence="14">
    <location>
        <begin position="51"/>
        <end position="60"/>
    </location>
</feature>
<keyword evidence="5" id="KW-1000">Mitochondrion outer membrane</keyword>
<protein>
    <recommendedName>
        <fullName evidence="11">Mitochondrial import receptor subunit TOM20</fullName>
    </recommendedName>
    <alternativeName>
        <fullName evidence="10">Mitochondrial 20 kDa outer membrane protein</fullName>
    </alternativeName>
    <alternativeName>
        <fullName evidence="12">Mitochondrial import receptor subunit tom20</fullName>
    </alternativeName>
    <alternativeName>
        <fullName evidence="13">Translocase of outer membrane 20 kDa subunit</fullName>
    </alternativeName>
</protein>
<evidence type="ECO:0000256" key="9">
    <source>
        <dbReference type="ARBA" id="ARBA00023136"/>
    </source>
</evidence>
<gene>
    <name evidence="16" type="ORF">M404DRAFT_993451</name>
</gene>
<keyword evidence="7" id="KW-1133">Transmembrane helix</keyword>
<evidence type="ECO:0000256" key="3">
    <source>
        <dbReference type="ARBA" id="ARBA00022448"/>
    </source>
</evidence>
<dbReference type="HOGENOM" id="CLU_016261_1_0_1"/>
<dbReference type="PANTHER" id="PTHR12430:SF0">
    <property type="entry name" value="TRANSLOCASE OF OUTER MITOCHONDRIAL MEMBRANE 20"/>
    <property type="match status" value="1"/>
</dbReference>
<comment type="subcellular location">
    <subcellularLocation>
        <location evidence="1">Mitochondrion outer membrane</location>
        <topology evidence="1">Single-pass membrane protein</topology>
    </subcellularLocation>
</comment>
<keyword evidence="4" id="KW-0812">Transmembrane</keyword>
<dbReference type="Gene3D" id="1.10.220.160">
    <property type="match status" value="1"/>
</dbReference>
<evidence type="ECO:0000256" key="2">
    <source>
        <dbReference type="ARBA" id="ARBA00005792"/>
    </source>
</evidence>
<keyword evidence="9" id="KW-0472">Membrane</keyword>
<dbReference type="SUPFAM" id="SSF47157">
    <property type="entry name" value="Mitochondrial import receptor subunit Tom20"/>
    <property type="match status" value="1"/>
</dbReference>
<evidence type="ECO:0000256" key="7">
    <source>
        <dbReference type="ARBA" id="ARBA00022989"/>
    </source>
</evidence>
<dbReference type="InterPro" id="IPR001214">
    <property type="entry name" value="SET_dom"/>
</dbReference>
<evidence type="ECO:0000256" key="8">
    <source>
        <dbReference type="ARBA" id="ARBA00023128"/>
    </source>
</evidence>
<proteinExistence type="inferred from homology"/>
<dbReference type="InterPro" id="IPR002056">
    <property type="entry name" value="MAS20"/>
</dbReference>
<evidence type="ECO:0000256" key="1">
    <source>
        <dbReference type="ARBA" id="ARBA00004572"/>
    </source>
</evidence>
<dbReference type="Gene3D" id="1.20.960.10">
    <property type="entry name" value="Mitochondrial outer membrane translocase complex, subunit Tom20 domain"/>
    <property type="match status" value="1"/>
</dbReference>
<evidence type="ECO:0000256" key="4">
    <source>
        <dbReference type="ARBA" id="ARBA00022692"/>
    </source>
</evidence>
<dbReference type="CDD" id="cd20071">
    <property type="entry name" value="SET_SMYD"/>
    <property type="match status" value="1"/>
</dbReference>
<keyword evidence="17" id="KW-1185">Reference proteome</keyword>
<keyword evidence="6" id="KW-0653">Protein transport</keyword>
<feature type="region of interest" description="Disordered" evidence="14">
    <location>
        <begin position="44"/>
        <end position="63"/>
    </location>
</feature>
<dbReference type="FunFam" id="1.20.960.10:FF:000002">
    <property type="entry name" value="Mitochondrial import receptor subunit TOM20"/>
    <property type="match status" value="1"/>
</dbReference>
<evidence type="ECO:0000256" key="5">
    <source>
        <dbReference type="ARBA" id="ARBA00022787"/>
    </source>
</evidence>
<dbReference type="PRINTS" id="PR00351">
    <property type="entry name" value="OM20RECEPTOR"/>
</dbReference>
<evidence type="ECO:0000256" key="10">
    <source>
        <dbReference type="ARBA" id="ARBA00042705"/>
    </source>
</evidence>
<dbReference type="GO" id="GO:0005742">
    <property type="term" value="C:mitochondrial outer membrane translocase complex"/>
    <property type="evidence" value="ECO:0007669"/>
    <property type="project" value="InterPro"/>
</dbReference>
<dbReference type="GO" id="GO:0030943">
    <property type="term" value="F:mitochondrion targeting sequence binding"/>
    <property type="evidence" value="ECO:0007669"/>
    <property type="project" value="TreeGrafter"/>
</dbReference>
<dbReference type="GO" id="GO:0006886">
    <property type="term" value="P:intracellular protein transport"/>
    <property type="evidence" value="ECO:0007669"/>
    <property type="project" value="InterPro"/>
</dbReference>
<dbReference type="PROSITE" id="PS50280">
    <property type="entry name" value="SET"/>
    <property type="match status" value="1"/>
</dbReference>
<keyword evidence="3" id="KW-0813">Transport</keyword>
<organism evidence="16 17">
    <name type="scientific">Pisolithus tinctorius Marx 270</name>
    <dbReference type="NCBI Taxonomy" id="870435"/>
    <lineage>
        <taxon>Eukaryota</taxon>
        <taxon>Fungi</taxon>
        <taxon>Dikarya</taxon>
        <taxon>Basidiomycota</taxon>
        <taxon>Agaricomycotina</taxon>
        <taxon>Agaricomycetes</taxon>
        <taxon>Agaricomycetidae</taxon>
        <taxon>Boletales</taxon>
        <taxon>Sclerodermatineae</taxon>
        <taxon>Pisolithaceae</taxon>
        <taxon>Pisolithus</taxon>
    </lineage>
</organism>
<keyword evidence="8" id="KW-0496">Mitochondrion</keyword>
<evidence type="ECO:0000256" key="14">
    <source>
        <dbReference type="SAM" id="MobiDB-lite"/>
    </source>
</evidence>
<evidence type="ECO:0000313" key="17">
    <source>
        <dbReference type="Proteomes" id="UP000054217"/>
    </source>
</evidence>
<dbReference type="GO" id="GO:0008320">
    <property type="term" value="F:protein transmembrane transporter activity"/>
    <property type="evidence" value="ECO:0007669"/>
    <property type="project" value="TreeGrafter"/>
</dbReference>
<evidence type="ECO:0000256" key="11">
    <source>
        <dbReference type="ARBA" id="ARBA00068548"/>
    </source>
</evidence>
<feature type="compositionally biased region" description="Basic and acidic residues" evidence="14">
    <location>
        <begin position="533"/>
        <end position="548"/>
    </location>
</feature>
<dbReference type="GO" id="GO:0006605">
    <property type="term" value="P:protein targeting"/>
    <property type="evidence" value="ECO:0007669"/>
    <property type="project" value="InterPro"/>
</dbReference>
<feature type="compositionally biased region" description="Basic and acidic residues" evidence="14">
    <location>
        <begin position="409"/>
        <end position="428"/>
    </location>
</feature>
<dbReference type="GO" id="GO:0016031">
    <property type="term" value="P:tRNA import into mitochondrion"/>
    <property type="evidence" value="ECO:0007669"/>
    <property type="project" value="TreeGrafter"/>
</dbReference>
<feature type="domain" description="SET" evidence="15">
    <location>
        <begin position="168"/>
        <end position="486"/>
    </location>
</feature>
<evidence type="ECO:0000259" key="15">
    <source>
        <dbReference type="PROSITE" id="PS50280"/>
    </source>
</evidence>
<evidence type="ECO:0000313" key="16">
    <source>
        <dbReference type="EMBL" id="KIO12468.1"/>
    </source>
</evidence>
<name>A0A0C3JTJ7_PISTI</name>
<dbReference type="OrthoDB" id="2154253at2759"/>
<sequence>MTKTTTMLAVAGIAVGSLVAYAVYFDYKRRTDANFRKQLRKDKKRVAKNQASSEASASSSGVDVDELKHALETVRQEEVPTTPEEKEKYFMAQVGMGEQLCAKGPTFNLAAALCFYRALRVYPSPVELIVIYERTVPPPVFQIVMQLTNMDVKERVEGYYDCFPPKAMNVAVKTIEVPVKDQPEAFTKKKILVCTKDIEAGELIYKEEAIVTALDSDLQGKGTHCNHCLRSLDPSNAVRPESDRLDSAYCSTECLDKAKTHSQSLLFSLDSPLPALLAPAIPPAARAARDEAQQAFADYLKKHGKAAPQLVARFIARQVSAETAKMIPPGLSGMKGAEPVLTDGGDYTLYDHLERLRYLDVTPSEEETKILREVLQHALPGLEQFVTEERHATYLGGMSYNAFGVYFGEGRDDKPEPTERPEDVEKSRTPLGTQKQVGVGFYAVSSYLNHSCMPSARPSFDEGTAGLHLIANRPLKAGDEVTVAYVDVTQKEGESVDESRRRRRIELVRGWRFACTCERCAQESNGIDEESAKDESKVSDAVKRVEGA</sequence>
<dbReference type="InParanoid" id="A0A0C3JTJ7"/>
<evidence type="ECO:0000256" key="12">
    <source>
        <dbReference type="ARBA" id="ARBA00073975"/>
    </source>
</evidence>
<evidence type="ECO:0000256" key="6">
    <source>
        <dbReference type="ARBA" id="ARBA00022927"/>
    </source>
</evidence>
<dbReference type="AlphaFoldDB" id="A0A0C3JTJ7"/>
<reference evidence="17" key="2">
    <citation type="submission" date="2015-01" db="EMBL/GenBank/DDBJ databases">
        <title>Evolutionary Origins and Diversification of the Mycorrhizal Mutualists.</title>
        <authorList>
            <consortium name="DOE Joint Genome Institute"/>
            <consortium name="Mycorrhizal Genomics Consortium"/>
            <person name="Kohler A."/>
            <person name="Kuo A."/>
            <person name="Nagy L.G."/>
            <person name="Floudas D."/>
            <person name="Copeland A."/>
            <person name="Barry K.W."/>
            <person name="Cichocki N."/>
            <person name="Veneault-Fourrey C."/>
            <person name="LaButti K."/>
            <person name="Lindquist E.A."/>
            <person name="Lipzen A."/>
            <person name="Lundell T."/>
            <person name="Morin E."/>
            <person name="Murat C."/>
            <person name="Riley R."/>
            <person name="Ohm R."/>
            <person name="Sun H."/>
            <person name="Tunlid A."/>
            <person name="Henrissat B."/>
            <person name="Grigoriev I.V."/>
            <person name="Hibbett D.S."/>
            <person name="Martin F."/>
        </authorList>
    </citation>
    <scope>NUCLEOTIDE SEQUENCE [LARGE SCALE GENOMIC DNA]</scope>
    <source>
        <strain evidence="17">Marx 270</strain>
    </source>
</reference>